<evidence type="ECO:0000313" key="2">
    <source>
        <dbReference type="Proteomes" id="UP000772434"/>
    </source>
</evidence>
<evidence type="ECO:0000313" key="1">
    <source>
        <dbReference type="EMBL" id="KAF9065699.1"/>
    </source>
</evidence>
<dbReference type="EMBL" id="JADNRY010000099">
    <property type="protein sequence ID" value="KAF9065699.1"/>
    <property type="molecule type" value="Genomic_DNA"/>
</dbReference>
<keyword evidence="2" id="KW-1185">Reference proteome</keyword>
<proteinExistence type="predicted"/>
<dbReference type="Proteomes" id="UP000772434">
    <property type="component" value="Unassembled WGS sequence"/>
</dbReference>
<sequence>MLKTQDENHYHFRSLQFENAILNWKEYKNSYEANSSLAWHYFDFLKVIDNCPEGTAAPKLPDDFFNNLYNMPGYVLQLFPSKVLVEAITESPGLLKYYGMSRPFPVVIQEEHTVDSDTWLIFCGPDRFYAKDDLSSVITFLNMNFTEGLDDEECDAENNGNQFL</sequence>
<organism evidence="1 2">
    <name type="scientific">Rhodocollybia butyracea</name>
    <dbReference type="NCBI Taxonomy" id="206335"/>
    <lineage>
        <taxon>Eukaryota</taxon>
        <taxon>Fungi</taxon>
        <taxon>Dikarya</taxon>
        <taxon>Basidiomycota</taxon>
        <taxon>Agaricomycotina</taxon>
        <taxon>Agaricomycetes</taxon>
        <taxon>Agaricomycetidae</taxon>
        <taxon>Agaricales</taxon>
        <taxon>Marasmiineae</taxon>
        <taxon>Omphalotaceae</taxon>
        <taxon>Rhodocollybia</taxon>
    </lineage>
</organism>
<protein>
    <submittedName>
        <fullName evidence="1">Uncharacterized protein</fullName>
    </submittedName>
</protein>
<reference evidence="1" key="1">
    <citation type="submission" date="2020-11" db="EMBL/GenBank/DDBJ databases">
        <authorList>
            <consortium name="DOE Joint Genome Institute"/>
            <person name="Ahrendt S."/>
            <person name="Riley R."/>
            <person name="Andreopoulos W."/>
            <person name="Labutti K."/>
            <person name="Pangilinan J."/>
            <person name="Ruiz-Duenas F.J."/>
            <person name="Barrasa J.M."/>
            <person name="Sanchez-Garcia M."/>
            <person name="Camarero S."/>
            <person name="Miyauchi S."/>
            <person name="Serrano A."/>
            <person name="Linde D."/>
            <person name="Babiker R."/>
            <person name="Drula E."/>
            <person name="Ayuso-Fernandez I."/>
            <person name="Pacheco R."/>
            <person name="Padilla G."/>
            <person name="Ferreira P."/>
            <person name="Barriuso J."/>
            <person name="Kellner H."/>
            <person name="Castanera R."/>
            <person name="Alfaro M."/>
            <person name="Ramirez L."/>
            <person name="Pisabarro A.G."/>
            <person name="Kuo A."/>
            <person name="Tritt A."/>
            <person name="Lipzen A."/>
            <person name="He G."/>
            <person name="Yan M."/>
            <person name="Ng V."/>
            <person name="Cullen D."/>
            <person name="Martin F."/>
            <person name="Rosso M.-N."/>
            <person name="Henrissat B."/>
            <person name="Hibbett D."/>
            <person name="Martinez A.T."/>
            <person name="Grigoriev I.V."/>
        </authorList>
    </citation>
    <scope>NUCLEOTIDE SEQUENCE</scope>
    <source>
        <strain evidence="1">AH 40177</strain>
    </source>
</reference>
<accession>A0A9P5PHC2</accession>
<dbReference type="AlphaFoldDB" id="A0A9P5PHC2"/>
<comment type="caution">
    <text evidence="1">The sequence shown here is derived from an EMBL/GenBank/DDBJ whole genome shotgun (WGS) entry which is preliminary data.</text>
</comment>
<gene>
    <name evidence="1" type="ORF">BDP27DRAFT_1549479</name>
</gene>
<name>A0A9P5PHC2_9AGAR</name>